<evidence type="ECO:0000313" key="2">
    <source>
        <dbReference type="Proteomes" id="UP000199347"/>
    </source>
</evidence>
<dbReference type="PANTHER" id="PTHR38767">
    <property type="entry name" value="DNA POLYMERASE III SUBUNIT CHI"/>
    <property type="match status" value="1"/>
</dbReference>
<dbReference type="GO" id="GO:0003677">
    <property type="term" value="F:DNA binding"/>
    <property type="evidence" value="ECO:0007669"/>
    <property type="project" value="InterPro"/>
</dbReference>
<dbReference type="OrthoDB" id="9795973at2"/>
<dbReference type="GO" id="GO:0006260">
    <property type="term" value="P:DNA replication"/>
    <property type="evidence" value="ECO:0007669"/>
    <property type="project" value="InterPro"/>
</dbReference>
<gene>
    <name evidence="1" type="ORF">SAMN03080610_01381</name>
</gene>
<reference evidence="1 2" key="1">
    <citation type="submission" date="2016-10" db="EMBL/GenBank/DDBJ databases">
        <authorList>
            <person name="de Groot N.N."/>
        </authorList>
    </citation>
    <scope>NUCLEOTIDE SEQUENCE [LARGE SCALE GENOMIC DNA]</scope>
    <source>
        <strain evidence="1 2">DSM 2698</strain>
    </source>
</reference>
<dbReference type="PANTHER" id="PTHR38767:SF1">
    <property type="entry name" value="DNA POLYMERASE III SUBUNIT CHI"/>
    <property type="match status" value="1"/>
</dbReference>
<dbReference type="Proteomes" id="UP000199347">
    <property type="component" value="Unassembled WGS sequence"/>
</dbReference>
<accession>A0A1G5N3U0</accession>
<dbReference type="STRING" id="1120955.SAMN03080610_01381"/>
<dbReference type="EMBL" id="FMVW01000002">
    <property type="protein sequence ID" value="SCZ31568.1"/>
    <property type="molecule type" value="Genomic_DNA"/>
</dbReference>
<dbReference type="GO" id="GO:0032298">
    <property type="term" value="P:positive regulation of DNA-templated DNA replication initiation"/>
    <property type="evidence" value="ECO:0007669"/>
    <property type="project" value="TreeGrafter"/>
</dbReference>
<dbReference type="AlphaFoldDB" id="A0A1G5N3U0"/>
<dbReference type="Gene3D" id="3.40.50.10110">
    <property type="entry name" value="DNA polymerase III subunit chi"/>
    <property type="match status" value="1"/>
</dbReference>
<dbReference type="Pfam" id="PF04364">
    <property type="entry name" value="DNA_pol3_chi"/>
    <property type="match status" value="1"/>
</dbReference>
<name>A0A1G5N3U0_AFIMA</name>
<dbReference type="InterPro" id="IPR007459">
    <property type="entry name" value="DNA_pol3_chi"/>
</dbReference>
<dbReference type="RefSeq" id="WP_092810906.1">
    <property type="nucleotide sequence ID" value="NZ_FMVW01000002.1"/>
</dbReference>
<dbReference type="SUPFAM" id="SSF102400">
    <property type="entry name" value="DNA polymerase III chi subunit"/>
    <property type="match status" value="1"/>
</dbReference>
<evidence type="ECO:0000313" key="1">
    <source>
        <dbReference type="EMBL" id="SCZ31568.1"/>
    </source>
</evidence>
<organism evidence="1 2">
    <name type="scientific">Afifella marina DSM 2698</name>
    <dbReference type="NCBI Taxonomy" id="1120955"/>
    <lineage>
        <taxon>Bacteria</taxon>
        <taxon>Pseudomonadati</taxon>
        <taxon>Pseudomonadota</taxon>
        <taxon>Alphaproteobacteria</taxon>
        <taxon>Hyphomicrobiales</taxon>
        <taxon>Afifellaceae</taxon>
        <taxon>Afifella</taxon>
    </lineage>
</organism>
<sequence length="149" mass="17132">MPEILFYHLETRPLDKALPDLLQRSLDRGWRAVVQAGSEERLASLDTALWTFDDASFLPHGMAEDGRSEDQPVFLTTKLENPNGAAIRFLLDCAEEGDFSDYERVVYLFEAANEATMQWARQAWKRLKGEGAEMTYWKQDSDGRWKKQG</sequence>
<dbReference type="NCBIfam" id="NF004347">
    <property type="entry name" value="PRK05728.1-4"/>
    <property type="match status" value="1"/>
</dbReference>
<dbReference type="InterPro" id="IPR036768">
    <property type="entry name" value="PolIII_chi_sf"/>
</dbReference>
<proteinExistence type="predicted"/>
<protein>
    <submittedName>
        <fullName evidence="1">DNA polymerase III, chi subunit</fullName>
    </submittedName>
</protein>
<keyword evidence="2" id="KW-1185">Reference proteome</keyword>
<dbReference type="GO" id="GO:0003887">
    <property type="term" value="F:DNA-directed DNA polymerase activity"/>
    <property type="evidence" value="ECO:0007669"/>
    <property type="project" value="InterPro"/>
</dbReference>